<name>A0A1I2Z9Y7_9BACT</name>
<dbReference type="Proteomes" id="UP000198724">
    <property type="component" value="Unassembled WGS sequence"/>
</dbReference>
<sequence length="525" mass="58976">MKPLKGYNLNLASHRASTTRAQRPQQTPHTSVSTLLQTNSPVKKQFTLSLILLCLLCLPQAILAQSRIRAVVDFNYQPNPEADHYNQRLPHKSIPVGQNEFILLNRQGDGKYTVEKYNADLKKLWAAEIPMAAGEEVDKFTAGQEAALVVTHRQNGQNQLLHAHRINLKTGKAEQPVQLLEAPAKGRRAGVAVSADGTQVLAYRFHTDNSFQIQSISGTLYNGSLQKQQDVKYDLSDLRGILTADIQVGNGGEQYVNLISDQMNRLSVRQYKPGSREVRVMSVLVGGVFGGQKVYIRDTRFELMPNGQMYGAVLTANEKSGGYYSLKAVQYDFENEDMRFAEEYMFTPEYVQKVNALDKTNKSNTLQDIYLTDLILTPERQLLILAEKKYTEGGEGAPYFAKELHLFAYDEYMTFDWNSVLMKQQQAPASEGFTSISYSSYLSGNTLSLLTLEELDGKYDLYLRQLNTNNGSATAPQGLRLNIPNDKKLAYVKDYTTWLAGKDIVTVLRGGKKADKLQLTRIEIR</sequence>
<gene>
    <name evidence="1" type="ORF">SAMN05421739_11258</name>
</gene>
<keyword evidence="2" id="KW-1185">Reference proteome</keyword>
<protein>
    <submittedName>
        <fullName evidence="1">Uncharacterized protein</fullName>
    </submittedName>
</protein>
<dbReference type="AlphaFoldDB" id="A0A1I2Z9Y7"/>
<dbReference type="EMBL" id="FOOT01000012">
    <property type="protein sequence ID" value="SFH34657.1"/>
    <property type="molecule type" value="Genomic_DNA"/>
</dbReference>
<proteinExistence type="predicted"/>
<evidence type="ECO:0000313" key="1">
    <source>
        <dbReference type="EMBL" id="SFH34657.1"/>
    </source>
</evidence>
<accession>A0A1I2Z9Y7</accession>
<dbReference type="STRING" id="1436961.SAMN05421739_11258"/>
<reference evidence="2" key="1">
    <citation type="submission" date="2016-10" db="EMBL/GenBank/DDBJ databases">
        <authorList>
            <person name="Varghese N."/>
            <person name="Submissions S."/>
        </authorList>
    </citation>
    <scope>NUCLEOTIDE SEQUENCE [LARGE SCALE GENOMIC DNA]</scope>
    <source>
        <strain evidence="2">LP51</strain>
    </source>
</reference>
<evidence type="ECO:0000313" key="2">
    <source>
        <dbReference type="Proteomes" id="UP000198724"/>
    </source>
</evidence>
<organism evidence="1 2">
    <name type="scientific">Pontibacter chinhatensis</name>
    <dbReference type="NCBI Taxonomy" id="1436961"/>
    <lineage>
        <taxon>Bacteria</taxon>
        <taxon>Pseudomonadati</taxon>
        <taxon>Bacteroidota</taxon>
        <taxon>Cytophagia</taxon>
        <taxon>Cytophagales</taxon>
        <taxon>Hymenobacteraceae</taxon>
        <taxon>Pontibacter</taxon>
    </lineage>
</organism>